<dbReference type="PANTHER" id="PTHR46268:SF15">
    <property type="entry name" value="UNIVERSAL STRESS PROTEIN HP_0031"/>
    <property type="match status" value="1"/>
</dbReference>
<evidence type="ECO:0000256" key="1">
    <source>
        <dbReference type="ARBA" id="ARBA00008791"/>
    </source>
</evidence>
<comment type="similarity">
    <text evidence="1">Belongs to the universal stress protein A family.</text>
</comment>
<dbReference type="SUPFAM" id="SSF52402">
    <property type="entry name" value="Adenine nucleotide alpha hydrolases-like"/>
    <property type="match status" value="2"/>
</dbReference>
<feature type="domain" description="UspA" evidence="2">
    <location>
        <begin position="229"/>
        <end position="289"/>
    </location>
</feature>
<dbReference type="AlphaFoldDB" id="A0A9W4X6R8"/>
<organism evidence="3 5">
    <name type="scientific">Commensalibacter communis</name>
    <dbReference type="NCBI Taxonomy" id="2972786"/>
    <lineage>
        <taxon>Bacteria</taxon>
        <taxon>Pseudomonadati</taxon>
        <taxon>Pseudomonadota</taxon>
        <taxon>Alphaproteobacteria</taxon>
        <taxon>Acetobacterales</taxon>
        <taxon>Acetobacteraceae</taxon>
    </lineage>
</organism>
<keyword evidence="6" id="KW-1185">Reference proteome</keyword>
<sequence length="291" mass="32032">MLNVKKILVPLQGTPLTDATLATAYLLSQNYDAHLAVLHIRPDKKDVIPLTGEGLSGTMIEEVMSIAEHEGTKRLKYVRQSFDAFVDENNIKLVNWGTNQVAETGKTASFTPLTGRENEVATYWSRLSDITVVTHPNSGGHISSSEMLHALLFESGRPILIAPKEKPVSVGKRVCIAWNGSAESAAALHAALRWMDTTEKVAILYSDDFAERGGNIQDIENYIKFYGIDVELCKIKGDRSTGESMIAACNDFNADLLCMGAYSHPRWKQIILGGVTSYMLENSSLPVLMNR</sequence>
<dbReference type="InterPro" id="IPR006016">
    <property type="entry name" value="UspA"/>
</dbReference>
<evidence type="ECO:0000313" key="3">
    <source>
        <dbReference type="EMBL" id="CAI3939716.1"/>
    </source>
</evidence>
<dbReference type="PRINTS" id="PR01438">
    <property type="entry name" value="UNVRSLSTRESS"/>
</dbReference>
<protein>
    <submittedName>
        <fullName evidence="3 4">UspA family (UspA)</fullName>
    </submittedName>
</protein>
<dbReference type="Proteomes" id="UP001154259">
    <property type="component" value="Unassembled WGS sequence"/>
</dbReference>
<gene>
    <name evidence="4" type="ORF">R53529_LOCUS1276</name>
    <name evidence="3" type="ORF">R53530_LOCUS1158</name>
</gene>
<evidence type="ECO:0000259" key="2">
    <source>
        <dbReference type="Pfam" id="PF00582"/>
    </source>
</evidence>
<dbReference type="PANTHER" id="PTHR46268">
    <property type="entry name" value="STRESS RESPONSE PROTEIN NHAX"/>
    <property type="match status" value="1"/>
</dbReference>
<dbReference type="CDD" id="cd00293">
    <property type="entry name" value="USP-like"/>
    <property type="match status" value="1"/>
</dbReference>
<evidence type="ECO:0000313" key="4">
    <source>
        <dbReference type="EMBL" id="CAI3943776.1"/>
    </source>
</evidence>
<proteinExistence type="inferred from homology"/>
<comment type="caution">
    <text evidence="3">The sequence shown here is derived from an EMBL/GenBank/DDBJ whole genome shotgun (WGS) entry which is preliminary data.</text>
</comment>
<evidence type="ECO:0000313" key="6">
    <source>
        <dbReference type="Proteomes" id="UP001154259"/>
    </source>
</evidence>
<evidence type="ECO:0000313" key="5">
    <source>
        <dbReference type="Proteomes" id="UP001154255"/>
    </source>
</evidence>
<dbReference type="Pfam" id="PF00582">
    <property type="entry name" value="Usp"/>
    <property type="match status" value="1"/>
</dbReference>
<dbReference type="Gene3D" id="3.40.50.12370">
    <property type="match status" value="1"/>
</dbReference>
<dbReference type="EMBL" id="CAMXCM010000002">
    <property type="protein sequence ID" value="CAI3939716.1"/>
    <property type="molecule type" value="Genomic_DNA"/>
</dbReference>
<dbReference type="InterPro" id="IPR006015">
    <property type="entry name" value="Universal_stress_UspA"/>
</dbReference>
<dbReference type="RefSeq" id="WP_271789708.1">
    <property type="nucleotide sequence ID" value="NZ_CAMXCJ010000003.1"/>
</dbReference>
<name>A0A9W4X6R8_9PROT</name>
<dbReference type="Proteomes" id="UP001154255">
    <property type="component" value="Unassembled WGS sequence"/>
</dbReference>
<accession>A0A9W4X6R8</accession>
<reference evidence="3" key="1">
    <citation type="submission" date="2022-10" db="EMBL/GenBank/DDBJ databases">
        <authorList>
            <person name="Botero Cardona J."/>
        </authorList>
    </citation>
    <scope>NUCLEOTIDE SEQUENCE</scope>
    <source>
        <strain evidence="3">LMG 31819</strain>
        <strain evidence="4">R-53529</strain>
    </source>
</reference>
<dbReference type="EMBL" id="CAMXCS010000002">
    <property type="protein sequence ID" value="CAI3943776.1"/>
    <property type="molecule type" value="Genomic_DNA"/>
</dbReference>